<evidence type="ECO:0000256" key="1">
    <source>
        <dbReference type="SAM" id="MobiDB-lite"/>
    </source>
</evidence>
<organism evidence="2">
    <name type="scientific">Anoplophora glabripennis</name>
    <name type="common">Asian longhorn beetle</name>
    <name type="synonym">Anoplophora nobilis</name>
    <dbReference type="NCBI Taxonomy" id="217634"/>
    <lineage>
        <taxon>Eukaryota</taxon>
        <taxon>Metazoa</taxon>
        <taxon>Ecdysozoa</taxon>
        <taxon>Arthropoda</taxon>
        <taxon>Hexapoda</taxon>
        <taxon>Insecta</taxon>
        <taxon>Pterygota</taxon>
        <taxon>Neoptera</taxon>
        <taxon>Endopterygota</taxon>
        <taxon>Coleoptera</taxon>
        <taxon>Polyphaga</taxon>
        <taxon>Cucujiformia</taxon>
        <taxon>Chrysomeloidea</taxon>
        <taxon>Cerambycidae</taxon>
        <taxon>Lamiinae</taxon>
        <taxon>Lamiini</taxon>
        <taxon>Anoplophora</taxon>
    </lineage>
</organism>
<dbReference type="AlphaFoldDB" id="V5GHQ9"/>
<dbReference type="EMBL" id="GALX01008468">
    <property type="protein sequence ID" value="JAB59998.1"/>
    <property type="molecule type" value="Transcribed_RNA"/>
</dbReference>
<accession>V5GHQ9</accession>
<protein>
    <submittedName>
        <fullName evidence="2">Uncharacterized protein</fullName>
    </submittedName>
</protein>
<sequence length="137" mass="15441">MADESFPSKIKLIDISPLPIAKEKNKKSSGKRSLKSTILTELPYKNELQQTLETPKSQKVKKSIFNEAKNKNDKKCSVRPNKSNTSADVDDTSCIVCGEKYLESVEDWYNCHQCLGWAHESCGVLDEKYFTCSICAL</sequence>
<dbReference type="SUPFAM" id="SSF57903">
    <property type="entry name" value="FYVE/PHD zinc finger"/>
    <property type="match status" value="1"/>
</dbReference>
<dbReference type="InterPro" id="IPR011011">
    <property type="entry name" value="Znf_FYVE_PHD"/>
</dbReference>
<proteinExistence type="predicted"/>
<reference evidence="2" key="1">
    <citation type="submission" date="2013-07" db="EMBL/GenBank/DDBJ databases">
        <title>Midgut Transcriptome Profiling of Anoplphora glabripennis, a Lignocellulose Degrading, Wood-Boring Cerambycid.</title>
        <authorList>
            <person name="Scully E.D."/>
            <person name="Hoover K."/>
            <person name="Carlson J.E."/>
            <person name="Tien M."/>
            <person name="Geib S.M."/>
        </authorList>
    </citation>
    <scope>NUCLEOTIDE SEQUENCE</scope>
</reference>
<name>V5GHQ9_ANOGL</name>
<feature type="region of interest" description="Disordered" evidence="1">
    <location>
        <begin position="64"/>
        <end position="88"/>
    </location>
</feature>
<evidence type="ECO:0000313" key="2">
    <source>
        <dbReference type="EMBL" id="JAB59998.1"/>
    </source>
</evidence>